<dbReference type="EMBL" id="JBHMDY010000008">
    <property type="protein sequence ID" value="MFB9260872.1"/>
    <property type="molecule type" value="Genomic_DNA"/>
</dbReference>
<name>A0ABV5JU15_9ACTN</name>
<proteinExistence type="predicted"/>
<dbReference type="InterPro" id="IPR050109">
    <property type="entry name" value="HTH-type_TetR-like_transc_reg"/>
</dbReference>
<dbReference type="Proteomes" id="UP001589700">
    <property type="component" value="Unassembled WGS sequence"/>
</dbReference>
<evidence type="ECO:0000256" key="3">
    <source>
        <dbReference type="ARBA" id="ARBA00023163"/>
    </source>
</evidence>
<evidence type="ECO:0000256" key="4">
    <source>
        <dbReference type="PROSITE-ProRule" id="PRU00335"/>
    </source>
</evidence>
<dbReference type="PROSITE" id="PS01081">
    <property type="entry name" value="HTH_TETR_1"/>
    <property type="match status" value="1"/>
</dbReference>
<keyword evidence="2 4" id="KW-0238">DNA-binding</keyword>
<comment type="caution">
    <text evidence="6">The sequence shown here is derived from an EMBL/GenBank/DDBJ whole genome shotgun (WGS) entry which is preliminary data.</text>
</comment>
<dbReference type="Pfam" id="PF00440">
    <property type="entry name" value="TetR_N"/>
    <property type="match status" value="1"/>
</dbReference>
<sequence>MSPDCLKPRGLREAKKAQTRSALADAALHHVAREGYEATTVEAIARTAGVSVRTFHNYFPGKAAVLGHLSTDLIIEFHELLHAQPDSLSCTDALRDAWIEMMDRHREDIAELSALVDAIETNPDLRRHLRESHPEVGARNVDEIARRLGVDPAVSVVPHVIVEISFTLAVTVIRMQATTEFSGRTNRDLLREAFTALPMLVANPTDPAVATAAADPTADPLHTD</sequence>
<organism evidence="6 7">
    <name type="scientific">Dietzia aerolata</name>
    <dbReference type="NCBI Taxonomy" id="595984"/>
    <lineage>
        <taxon>Bacteria</taxon>
        <taxon>Bacillati</taxon>
        <taxon>Actinomycetota</taxon>
        <taxon>Actinomycetes</taxon>
        <taxon>Mycobacteriales</taxon>
        <taxon>Dietziaceae</taxon>
        <taxon>Dietzia</taxon>
    </lineage>
</organism>
<keyword evidence="7" id="KW-1185">Reference proteome</keyword>
<evidence type="ECO:0000313" key="7">
    <source>
        <dbReference type="Proteomes" id="UP001589700"/>
    </source>
</evidence>
<dbReference type="InterPro" id="IPR023772">
    <property type="entry name" value="DNA-bd_HTH_TetR-type_CS"/>
</dbReference>
<gene>
    <name evidence="6" type="ORF">ACFFVD_13785</name>
</gene>
<dbReference type="Gene3D" id="1.10.10.60">
    <property type="entry name" value="Homeodomain-like"/>
    <property type="match status" value="1"/>
</dbReference>
<dbReference type="PANTHER" id="PTHR30055:SF238">
    <property type="entry name" value="MYCOFACTOCIN BIOSYNTHESIS TRANSCRIPTIONAL REGULATOR MFTR-RELATED"/>
    <property type="match status" value="1"/>
</dbReference>
<dbReference type="InterPro" id="IPR009057">
    <property type="entry name" value="Homeodomain-like_sf"/>
</dbReference>
<dbReference type="PROSITE" id="PS50977">
    <property type="entry name" value="HTH_TETR_2"/>
    <property type="match status" value="1"/>
</dbReference>
<evidence type="ECO:0000256" key="1">
    <source>
        <dbReference type="ARBA" id="ARBA00023015"/>
    </source>
</evidence>
<accession>A0ABV5JU15</accession>
<reference evidence="6 7" key="1">
    <citation type="submission" date="2024-09" db="EMBL/GenBank/DDBJ databases">
        <authorList>
            <person name="Sun Q."/>
            <person name="Mori K."/>
        </authorList>
    </citation>
    <scope>NUCLEOTIDE SEQUENCE [LARGE SCALE GENOMIC DNA]</scope>
    <source>
        <strain evidence="6 7">CCM 7659</strain>
    </source>
</reference>
<evidence type="ECO:0000259" key="5">
    <source>
        <dbReference type="PROSITE" id="PS50977"/>
    </source>
</evidence>
<dbReference type="Gene3D" id="1.10.357.10">
    <property type="entry name" value="Tetracycline Repressor, domain 2"/>
    <property type="match status" value="1"/>
</dbReference>
<evidence type="ECO:0000256" key="2">
    <source>
        <dbReference type="ARBA" id="ARBA00023125"/>
    </source>
</evidence>
<keyword evidence="1" id="KW-0805">Transcription regulation</keyword>
<protein>
    <submittedName>
        <fullName evidence="6">TetR/AcrR family transcriptional regulator</fullName>
    </submittedName>
</protein>
<feature type="domain" description="HTH tetR-type" evidence="5">
    <location>
        <begin position="17"/>
        <end position="77"/>
    </location>
</feature>
<keyword evidence="3" id="KW-0804">Transcription</keyword>
<dbReference type="InterPro" id="IPR001647">
    <property type="entry name" value="HTH_TetR"/>
</dbReference>
<evidence type="ECO:0000313" key="6">
    <source>
        <dbReference type="EMBL" id="MFB9260872.1"/>
    </source>
</evidence>
<dbReference type="SUPFAM" id="SSF46689">
    <property type="entry name" value="Homeodomain-like"/>
    <property type="match status" value="1"/>
</dbReference>
<dbReference type="RefSeq" id="WP_182631654.1">
    <property type="nucleotide sequence ID" value="NZ_JAALDM010000069.1"/>
</dbReference>
<feature type="DNA-binding region" description="H-T-H motif" evidence="4">
    <location>
        <begin position="40"/>
        <end position="59"/>
    </location>
</feature>
<dbReference type="PANTHER" id="PTHR30055">
    <property type="entry name" value="HTH-TYPE TRANSCRIPTIONAL REGULATOR RUTR"/>
    <property type="match status" value="1"/>
</dbReference>